<keyword evidence="5 7" id="KW-1133">Transmembrane helix</keyword>
<evidence type="ECO:0000256" key="7">
    <source>
        <dbReference type="SAM" id="Phobius"/>
    </source>
</evidence>
<evidence type="ECO:0000259" key="8">
    <source>
        <dbReference type="PROSITE" id="PS50850"/>
    </source>
</evidence>
<dbReference type="Proteomes" id="UP001160142">
    <property type="component" value="Unassembled WGS sequence"/>
</dbReference>
<comment type="subcellular location">
    <subcellularLocation>
        <location evidence="1">Cell membrane</location>
        <topology evidence="1">Multi-pass membrane protein</topology>
    </subcellularLocation>
</comment>
<name>A0ABT6KT13_9MICO</name>
<dbReference type="Gene3D" id="1.20.1250.20">
    <property type="entry name" value="MFS general substrate transporter like domains"/>
    <property type="match status" value="1"/>
</dbReference>
<feature type="domain" description="Major facilitator superfamily (MFS) profile" evidence="8">
    <location>
        <begin position="214"/>
        <end position="443"/>
    </location>
</feature>
<feature type="transmembrane region" description="Helical" evidence="7">
    <location>
        <begin position="259"/>
        <end position="278"/>
    </location>
</feature>
<sequence>MSAMFRSLRVANYRLWFAGALVSNTGAWMQRTAQDWIVLTELTDGDAAALGITMALQFGPLLLLMPVAGLMADRFDRKRLLVWTQTAQLVLALGLGILVVTGLATLGIVYAFALGLGIATAIDSPVRQAFVSELVGDADLPNAVALNSMSFQGARLIGPAVAGVLVALIGAGPVFLLNAVSFAGVLTSLAFIRRARLIAAPRLERGRGQIREGLAYVRSRPDLVVVLTIVFIIGTFGFNFPILVSTMSTVEFGGGSEQFGILSSVIAIGSLVGSLLAARREKARLSIVIAGAAAFGVTCAVGAFAPSLWVFGLLLLLVGAAGLTTMNTANAYVQTTTDPAVRGRVMALYLALFAGGTPIGAPIVGWAANALGPRWAVGIAALSGVLAASVGVAWLVLGRGMRLSRHPGSRFGLAVSFAPTLADERELATEDIAIVETTERRTS</sequence>
<keyword evidence="3" id="KW-1003">Cell membrane</keyword>
<comment type="caution">
    <text evidence="9">The sequence shown here is derived from an EMBL/GenBank/DDBJ whole genome shotgun (WGS) entry which is preliminary data.</text>
</comment>
<protein>
    <submittedName>
        <fullName evidence="9">MFS family permease</fullName>
    </submittedName>
</protein>
<evidence type="ECO:0000256" key="5">
    <source>
        <dbReference type="ARBA" id="ARBA00022989"/>
    </source>
</evidence>
<dbReference type="PANTHER" id="PTHR23513:SF11">
    <property type="entry name" value="STAPHYLOFERRIN A TRANSPORTER"/>
    <property type="match status" value="1"/>
</dbReference>
<evidence type="ECO:0000256" key="3">
    <source>
        <dbReference type="ARBA" id="ARBA00022475"/>
    </source>
</evidence>
<dbReference type="EMBL" id="JARXVQ010000001">
    <property type="protein sequence ID" value="MDH6182202.1"/>
    <property type="molecule type" value="Genomic_DNA"/>
</dbReference>
<dbReference type="PANTHER" id="PTHR23513">
    <property type="entry name" value="INTEGRAL MEMBRANE EFFLUX PROTEIN-RELATED"/>
    <property type="match status" value="1"/>
</dbReference>
<feature type="transmembrane region" description="Helical" evidence="7">
    <location>
        <begin position="89"/>
        <end position="122"/>
    </location>
</feature>
<dbReference type="SUPFAM" id="SSF103473">
    <property type="entry name" value="MFS general substrate transporter"/>
    <property type="match status" value="1"/>
</dbReference>
<feature type="transmembrane region" description="Helical" evidence="7">
    <location>
        <begin position="311"/>
        <end position="333"/>
    </location>
</feature>
<evidence type="ECO:0000256" key="1">
    <source>
        <dbReference type="ARBA" id="ARBA00004651"/>
    </source>
</evidence>
<dbReference type="InterPro" id="IPR036259">
    <property type="entry name" value="MFS_trans_sf"/>
</dbReference>
<feature type="transmembrane region" description="Helical" evidence="7">
    <location>
        <begin position="160"/>
        <end position="192"/>
    </location>
</feature>
<dbReference type="Pfam" id="PF05977">
    <property type="entry name" value="MFS_3"/>
    <property type="match status" value="1"/>
</dbReference>
<dbReference type="RefSeq" id="WP_407650548.1">
    <property type="nucleotide sequence ID" value="NZ_CP085036.1"/>
</dbReference>
<dbReference type="InterPro" id="IPR020846">
    <property type="entry name" value="MFS_dom"/>
</dbReference>
<keyword evidence="10" id="KW-1185">Reference proteome</keyword>
<keyword evidence="2" id="KW-0813">Transport</keyword>
<reference evidence="9 10" key="1">
    <citation type="submission" date="2023-04" db="EMBL/GenBank/DDBJ databases">
        <title>Genome Encyclopedia of Bacteria and Archaea VI: Functional Genomics of Type Strains.</title>
        <authorList>
            <person name="Whitman W."/>
        </authorList>
    </citation>
    <scope>NUCLEOTIDE SEQUENCE [LARGE SCALE GENOMIC DNA]</scope>
    <source>
        <strain evidence="9 10">SG_E_30_P1</strain>
    </source>
</reference>
<dbReference type="CDD" id="cd06173">
    <property type="entry name" value="MFS_MefA_like"/>
    <property type="match status" value="1"/>
</dbReference>
<feature type="transmembrane region" description="Helical" evidence="7">
    <location>
        <begin position="223"/>
        <end position="247"/>
    </location>
</feature>
<evidence type="ECO:0000256" key="4">
    <source>
        <dbReference type="ARBA" id="ARBA00022692"/>
    </source>
</evidence>
<keyword evidence="6 7" id="KW-0472">Membrane</keyword>
<keyword evidence="4 7" id="KW-0812">Transmembrane</keyword>
<evidence type="ECO:0000256" key="2">
    <source>
        <dbReference type="ARBA" id="ARBA00022448"/>
    </source>
</evidence>
<dbReference type="PROSITE" id="PS50850">
    <property type="entry name" value="MFS"/>
    <property type="match status" value="1"/>
</dbReference>
<dbReference type="InterPro" id="IPR010290">
    <property type="entry name" value="TM_effector"/>
</dbReference>
<evidence type="ECO:0000256" key="6">
    <source>
        <dbReference type="ARBA" id="ARBA00023136"/>
    </source>
</evidence>
<feature type="transmembrane region" description="Helical" evidence="7">
    <location>
        <begin position="48"/>
        <end position="68"/>
    </location>
</feature>
<proteinExistence type="predicted"/>
<gene>
    <name evidence="9" type="ORF">M2152_002384</name>
</gene>
<evidence type="ECO:0000313" key="10">
    <source>
        <dbReference type="Proteomes" id="UP001160142"/>
    </source>
</evidence>
<feature type="transmembrane region" description="Helical" evidence="7">
    <location>
        <begin position="345"/>
        <end position="369"/>
    </location>
</feature>
<evidence type="ECO:0000313" key="9">
    <source>
        <dbReference type="EMBL" id="MDH6182202.1"/>
    </source>
</evidence>
<organism evidence="9 10">
    <name type="scientific">Antiquaquibacter oligotrophicus</name>
    <dbReference type="NCBI Taxonomy" id="2880260"/>
    <lineage>
        <taxon>Bacteria</taxon>
        <taxon>Bacillati</taxon>
        <taxon>Actinomycetota</taxon>
        <taxon>Actinomycetes</taxon>
        <taxon>Micrococcales</taxon>
        <taxon>Microbacteriaceae</taxon>
        <taxon>Antiquaquibacter</taxon>
    </lineage>
</organism>
<feature type="transmembrane region" description="Helical" evidence="7">
    <location>
        <begin position="285"/>
        <end position="305"/>
    </location>
</feature>
<accession>A0ABT6KT13</accession>
<feature type="transmembrane region" description="Helical" evidence="7">
    <location>
        <begin position="375"/>
        <end position="397"/>
    </location>
</feature>